<protein>
    <submittedName>
        <fullName evidence="1">Uncharacterized protein</fullName>
    </submittedName>
</protein>
<organism evidence="1 2">
    <name type="scientific">Chiloscyllium punctatum</name>
    <name type="common">Brownbanded bambooshark</name>
    <name type="synonym">Hemiscyllium punctatum</name>
    <dbReference type="NCBI Taxonomy" id="137246"/>
    <lineage>
        <taxon>Eukaryota</taxon>
        <taxon>Metazoa</taxon>
        <taxon>Chordata</taxon>
        <taxon>Craniata</taxon>
        <taxon>Vertebrata</taxon>
        <taxon>Chondrichthyes</taxon>
        <taxon>Elasmobranchii</taxon>
        <taxon>Galeomorphii</taxon>
        <taxon>Galeoidea</taxon>
        <taxon>Orectolobiformes</taxon>
        <taxon>Hemiscylliidae</taxon>
        <taxon>Chiloscyllium</taxon>
    </lineage>
</organism>
<dbReference type="AlphaFoldDB" id="A0A401TG07"/>
<comment type="caution">
    <text evidence="1">The sequence shown here is derived from an EMBL/GenBank/DDBJ whole genome shotgun (WGS) entry which is preliminary data.</text>
</comment>
<proteinExistence type="predicted"/>
<gene>
    <name evidence="1" type="ORF">chiPu_0025829</name>
</gene>
<sequence>MDRVADGLLDQIETVDQHAEARQLAGPELREMRDPERDRLVGVQCRQRIAQHRGRGIRTQHDGLAVEAVNPQVLADLPDHLEHCGLAAARAEEGKQVDRSVDGPFDFVIEHQLDVCKLAFVDRAMQCARKTPEAMLCHFGLVLKLDFQSKRMAGGQRRRPARLLHIAIVASDSAE</sequence>
<reference evidence="1 2" key="1">
    <citation type="journal article" date="2018" name="Nat. Ecol. Evol.">
        <title>Shark genomes provide insights into elasmobranch evolution and the origin of vertebrates.</title>
        <authorList>
            <person name="Hara Y"/>
            <person name="Yamaguchi K"/>
            <person name="Onimaru K"/>
            <person name="Kadota M"/>
            <person name="Koyanagi M"/>
            <person name="Keeley SD"/>
            <person name="Tatsumi K"/>
            <person name="Tanaka K"/>
            <person name="Motone F"/>
            <person name="Kageyama Y"/>
            <person name="Nozu R"/>
            <person name="Adachi N"/>
            <person name="Nishimura O"/>
            <person name="Nakagawa R"/>
            <person name="Tanegashima C"/>
            <person name="Kiyatake I"/>
            <person name="Matsumoto R"/>
            <person name="Murakumo K"/>
            <person name="Nishida K"/>
            <person name="Terakita A"/>
            <person name="Kuratani S"/>
            <person name="Sato K"/>
            <person name="Hyodo S Kuraku.S."/>
        </authorList>
    </citation>
    <scope>NUCLEOTIDE SEQUENCE [LARGE SCALE GENOMIC DNA]</scope>
</reference>
<evidence type="ECO:0000313" key="1">
    <source>
        <dbReference type="EMBL" id="GCC41590.1"/>
    </source>
</evidence>
<name>A0A401TG07_CHIPU</name>
<evidence type="ECO:0000313" key="2">
    <source>
        <dbReference type="Proteomes" id="UP000287033"/>
    </source>
</evidence>
<dbReference type="EMBL" id="BEZZ01066531">
    <property type="protein sequence ID" value="GCC41590.1"/>
    <property type="molecule type" value="Genomic_DNA"/>
</dbReference>
<dbReference type="Proteomes" id="UP000287033">
    <property type="component" value="Unassembled WGS sequence"/>
</dbReference>
<keyword evidence="2" id="KW-1185">Reference proteome</keyword>
<accession>A0A401TG07</accession>